<proteinExistence type="predicted"/>
<name>A0A8H7USM6_9FUNG</name>
<dbReference type="AlphaFoldDB" id="A0A8H7USM6"/>
<gene>
    <name evidence="1" type="ORF">INT46_001319</name>
</gene>
<protein>
    <submittedName>
        <fullName evidence="1">Uncharacterized protein</fullName>
    </submittedName>
</protein>
<dbReference type="OrthoDB" id="2287461at2759"/>
<dbReference type="Proteomes" id="UP000650833">
    <property type="component" value="Unassembled WGS sequence"/>
</dbReference>
<reference evidence="1" key="1">
    <citation type="submission" date="2020-12" db="EMBL/GenBank/DDBJ databases">
        <title>Metabolic potential, ecology and presence of endohyphal bacteria is reflected in genomic diversity of Mucoromycotina.</title>
        <authorList>
            <person name="Muszewska A."/>
            <person name="Okrasinska A."/>
            <person name="Steczkiewicz K."/>
            <person name="Drgas O."/>
            <person name="Orlowska M."/>
            <person name="Perlinska-Lenart U."/>
            <person name="Aleksandrzak-Piekarczyk T."/>
            <person name="Szatraj K."/>
            <person name="Zielenkiewicz U."/>
            <person name="Pilsyk S."/>
            <person name="Malc E."/>
            <person name="Mieczkowski P."/>
            <person name="Kruszewska J.S."/>
            <person name="Biernat P."/>
            <person name="Pawlowska J."/>
        </authorList>
    </citation>
    <scope>NUCLEOTIDE SEQUENCE</scope>
    <source>
        <strain evidence="1">CBS 226.32</strain>
    </source>
</reference>
<organism evidence="1 2">
    <name type="scientific">Mucor plumbeus</name>
    <dbReference type="NCBI Taxonomy" id="97098"/>
    <lineage>
        <taxon>Eukaryota</taxon>
        <taxon>Fungi</taxon>
        <taxon>Fungi incertae sedis</taxon>
        <taxon>Mucoromycota</taxon>
        <taxon>Mucoromycotina</taxon>
        <taxon>Mucoromycetes</taxon>
        <taxon>Mucorales</taxon>
        <taxon>Mucorineae</taxon>
        <taxon>Mucoraceae</taxon>
        <taxon>Mucor</taxon>
    </lineage>
</organism>
<dbReference type="EMBL" id="JAEPRC010000942">
    <property type="protein sequence ID" value="KAG2190568.1"/>
    <property type="molecule type" value="Genomic_DNA"/>
</dbReference>
<evidence type="ECO:0000313" key="2">
    <source>
        <dbReference type="Proteomes" id="UP000650833"/>
    </source>
</evidence>
<evidence type="ECO:0000313" key="1">
    <source>
        <dbReference type="EMBL" id="KAG2190568.1"/>
    </source>
</evidence>
<sequence>MPGGLERQNAFSEYYQSKPFTEANAYYPVTLILTYNLSFIFKQLQCHICTEYEYDEDWIKIKCKCNAPPIQYAYAHKHCLRMASKCKICGQAYITTIAPPTPIIAKKSQYSVLLGT</sequence>
<comment type="caution">
    <text evidence="1">The sequence shown here is derived from an EMBL/GenBank/DDBJ whole genome shotgun (WGS) entry which is preliminary data.</text>
</comment>
<keyword evidence="2" id="KW-1185">Reference proteome</keyword>
<accession>A0A8H7USM6</accession>